<evidence type="ECO:0000256" key="1">
    <source>
        <dbReference type="ARBA" id="ARBA00022490"/>
    </source>
</evidence>
<keyword evidence="3" id="KW-0238">DNA-binding</keyword>
<dbReference type="OrthoDB" id="6994998at2"/>
<dbReference type="GO" id="GO:0005737">
    <property type="term" value="C:cytoplasm"/>
    <property type="evidence" value="ECO:0007669"/>
    <property type="project" value="InterPro"/>
</dbReference>
<dbReference type="SUPFAM" id="SSF56596">
    <property type="entry name" value="Replication terminator protein (Tus)"/>
    <property type="match status" value="1"/>
</dbReference>
<dbReference type="GO" id="GO:0006274">
    <property type="term" value="P:DNA replication termination"/>
    <property type="evidence" value="ECO:0007669"/>
    <property type="project" value="InterPro"/>
</dbReference>
<feature type="region of interest" description="Disordered" evidence="4">
    <location>
        <begin position="304"/>
        <end position="343"/>
    </location>
</feature>
<sequence length="343" mass="38324">MYVDITSIHARLVSQINAFNHLWPQWVVSGKVWQLPLLAQQKALDLIEVQPLEGEAAIHATIRAMTQFERLPGQAPGTVMRLPGYFALSQSVLPWIKEINQLKDELMAAIEQTRLELNLATTARSKILRQALGAQFSMKQLARHTQVFDICPRLIVFTWAGHTTGGERVAVGKVRELLGKAAEQQSSKDNVSIEQTLAGAELRRIVNLSDQASLIKYKKVAPHPRAMVYFSANSRYDAMIHSNLPMFVLAGEEPSSVHELRNFDRNTRQAERPDKKSRIEVIPRMNLYLNPDDLVGQRKSSVMASKPSSVASTYSDKAQTLAQSVEAPVDHSQLDLNLPTDEA</sequence>
<dbReference type="RefSeq" id="WP_073171857.1">
    <property type="nucleotide sequence ID" value="NZ_FRDA01000019.1"/>
</dbReference>
<name>A0A1M7Q8D2_9PSED</name>
<keyword evidence="2" id="KW-0235">DNA replication</keyword>
<dbReference type="InterPro" id="IPR008865">
    <property type="entry name" value="DNA_replication_term_site-bd"/>
</dbReference>
<evidence type="ECO:0000313" key="6">
    <source>
        <dbReference type="Proteomes" id="UP000183983"/>
    </source>
</evidence>
<dbReference type="AlphaFoldDB" id="A0A1M7Q8D2"/>
<dbReference type="STRING" id="1190415.SAMN05216593_11977"/>
<reference evidence="5 6" key="1">
    <citation type="submission" date="2016-11" db="EMBL/GenBank/DDBJ databases">
        <authorList>
            <person name="Jaros S."/>
            <person name="Januszkiewicz K."/>
            <person name="Wedrychowicz H."/>
        </authorList>
    </citation>
    <scope>NUCLEOTIDE SEQUENCE [LARGE SCALE GENOMIC DNA]</scope>
    <source>
        <strain evidence="5 6">LMG 26898</strain>
    </source>
</reference>
<organism evidence="5 6">
    <name type="scientific">Pseudomonas asturiensis</name>
    <dbReference type="NCBI Taxonomy" id="1190415"/>
    <lineage>
        <taxon>Bacteria</taxon>
        <taxon>Pseudomonadati</taxon>
        <taxon>Pseudomonadota</taxon>
        <taxon>Gammaproteobacteria</taxon>
        <taxon>Pseudomonadales</taxon>
        <taxon>Pseudomonadaceae</taxon>
        <taxon>Pseudomonas</taxon>
    </lineage>
</organism>
<dbReference type="GO" id="GO:0003677">
    <property type="term" value="F:DNA binding"/>
    <property type="evidence" value="ECO:0007669"/>
    <property type="project" value="UniProtKB-KW"/>
</dbReference>
<proteinExistence type="predicted"/>
<dbReference type="InterPro" id="IPR036384">
    <property type="entry name" value="Tus_sf"/>
</dbReference>
<dbReference type="Pfam" id="PF05472">
    <property type="entry name" value="Ter"/>
    <property type="match status" value="1"/>
</dbReference>
<dbReference type="Gene3D" id="3.50.14.10">
    <property type="entry name" value="Replication terminator Tus, domain 1 superfamily/Replication terminator Tus"/>
    <property type="match status" value="1"/>
</dbReference>
<feature type="compositionally biased region" description="Polar residues" evidence="4">
    <location>
        <begin position="304"/>
        <end position="323"/>
    </location>
</feature>
<evidence type="ECO:0000256" key="4">
    <source>
        <dbReference type="SAM" id="MobiDB-lite"/>
    </source>
</evidence>
<evidence type="ECO:0000313" key="5">
    <source>
        <dbReference type="EMBL" id="SHN26527.1"/>
    </source>
</evidence>
<keyword evidence="1" id="KW-0963">Cytoplasm</keyword>
<dbReference type="EMBL" id="FRDA01000019">
    <property type="protein sequence ID" value="SHN26527.1"/>
    <property type="molecule type" value="Genomic_DNA"/>
</dbReference>
<evidence type="ECO:0000256" key="3">
    <source>
        <dbReference type="ARBA" id="ARBA00023125"/>
    </source>
</evidence>
<dbReference type="InterPro" id="IPR036381">
    <property type="entry name" value="Tus_dom1"/>
</dbReference>
<gene>
    <name evidence="5" type="ORF">SAMN05216593_11977</name>
</gene>
<dbReference type="Proteomes" id="UP000183983">
    <property type="component" value="Unassembled WGS sequence"/>
</dbReference>
<protein>
    <submittedName>
        <fullName evidence="5">DNA replication terminus site binding protein</fullName>
    </submittedName>
</protein>
<evidence type="ECO:0000256" key="2">
    <source>
        <dbReference type="ARBA" id="ARBA00022705"/>
    </source>
</evidence>
<accession>A0A1M7Q8D2</accession>